<feature type="active site" description="Proton acceptor; for dehydratase activity" evidence="9">
    <location>
        <position position="2614"/>
    </location>
</feature>
<dbReference type="InterPro" id="IPR042104">
    <property type="entry name" value="PKS_dehydratase_sf"/>
</dbReference>
<dbReference type="SUPFAM" id="SSF53901">
    <property type="entry name" value="Thiolase-like"/>
    <property type="match status" value="2"/>
</dbReference>
<dbReference type="InterPro" id="IPR014030">
    <property type="entry name" value="Ketoacyl_synth_N"/>
</dbReference>
<evidence type="ECO:0000256" key="5">
    <source>
        <dbReference type="ARBA" id="ARBA00022679"/>
    </source>
</evidence>
<evidence type="ECO:0000256" key="7">
    <source>
        <dbReference type="ARBA" id="ARBA00023268"/>
    </source>
</evidence>
<dbReference type="InterPro" id="IPR055123">
    <property type="entry name" value="SpnB-like_Rossmann"/>
</dbReference>
<feature type="domain" description="Carrier" evidence="11">
    <location>
        <begin position="3305"/>
        <end position="3380"/>
    </location>
</feature>
<dbReference type="SUPFAM" id="SSF47336">
    <property type="entry name" value="ACP-like"/>
    <property type="match status" value="2"/>
</dbReference>
<dbReference type="Pfam" id="PF00698">
    <property type="entry name" value="Acyl_transf_1"/>
    <property type="match status" value="2"/>
</dbReference>
<keyword evidence="15" id="KW-1185">Reference proteome</keyword>
<dbReference type="InterPro" id="IPR009081">
    <property type="entry name" value="PP-bd_ACP"/>
</dbReference>
<dbReference type="SUPFAM" id="SSF52151">
    <property type="entry name" value="FabD/lysophospholipase-like"/>
    <property type="match status" value="2"/>
</dbReference>
<dbReference type="SUPFAM" id="SSF55048">
    <property type="entry name" value="Probable ACP-binding domain of malonyl-CoA ACP transacylase"/>
    <property type="match status" value="2"/>
</dbReference>
<evidence type="ECO:0000256" key="2">
    <source>
        <dbReference type="ARBA" id="ARBA00004792"/>
    </source>
</evidence>
<dbReference type="InterPro" id="IPR016039">
    <property type="entry name" value="Thiolase-like"/>
</dbReference>
<feature type="region of interest" description="N-terminal hotdog fold" evidence="9">
    <location>
        <begin position="2582"/>
        <end position="2706"/>
    </location>
</feature>
<keyword evidence="5" id="KW-0808">Transferase</keyword>
<feature type="region of interest" description="N-terminal hotdog fold" evidence="9">
    <location>
        <begin position="909"/>
        <end position="1032"/>
    </location>
</feature>
<evidence type="ECO:0000256" key="9">
    <source>
        <dbReference type="PROSITE-ProRule" id="PRU01363"/>
    </source>
</evidence>
<proteinExistence type="predicted"/>
<dbReference type="InterPro" id="IPR016035">
    <property type="entry name" value="Acyl_Trfase/lysoPLipase"/>
</dbReference>
<keyword evidence="8" id="KW-0012">Acyltransferase</keyword>
<accession>A0ABW3F214</accession>
<dbReference type="Pfam" id="PF00550">
    <property type="entry name" value="PP-binding"/>
    <property type="match status" value="2"/>
</dbReference>
<evidence type="ECO:0000256" key="6">
    <source>
        <dbReference type="ARBA" id="ARBA00023194"/>
    </source>
</evidence>
<evidence type="ECO:0000259" key="13">
    <source>
        <dbReference type="PROSITE" id="PS52019"/>
    </source>
</evidence>
<dbReference type="Gene3D" id="3.10.129.110">
    <property type="entry name" value="Polyketide synthase dehydratase"/>
    <property type="match status" value="2"/>
</dbReference>
<dbReference type="InterPro" id="IPR020806">
    <property type="entry name" value="PKS_PP-bd"/>
</dbReference>
<dbReference type="InterPro" id="IPR006162">
    <property type="entry name" value="Ppantetheine_attach_site"/>
</dbReference>
<dbReference type="Pfam" id="PF02801">
    <property type="entry name" value="Ketoacyl-synt_C"/>
    <property type="match status" value="2"/>
</dbReference>
<dbReference type="Gene3D" id="3.40.366.10">
    <property type="entry name" value="Malonyl-Coenzyme A Acyl Carrier Protein, domain 2"/>
    <property type="match status" value="2"/>
</dbReference>
<dbReference type="Proteomes" id="UP001596972">
    <property type="component" value="Unassembled WGS sequence"/>
</dbReference>
<dbReference type="InterPro" id="IPR049552">
    <property type="entry name" value="PKS_DH_N"/>
</dbReference>
<evidence type="ECO:0000259" key="11">
    <source>
        <dbReference type="PROSITE" id="PS50075"/>
    </source>
</evidence>
<keyword evidence="6" id="KW-0045">Antibiotic biosynthesis</keyword>
<keyword evidence="4" id="KW-0597">Phosphoprotein</keyword>
<protein>
    <submittedName>
        <fullName evidence="14">SDR family NAD(P)-dependent oxidoreductase</fullName>
    </submittedName>
</protein>
<dbReference type="PANTHER" id="PTHR43775">
    <property type="entry name" value="FATTY ACID SYNTHASE"/>
    <property type="match status" value="1"/>
</dbReference>
<dbReference type="SMART" id="SM00825">
    <property type="entry name" value="PKS_KS"/>
    <property type="match status" value="2"/>
</dbReference>
<keyword evidence="7" id="KW-0511">Multifunctional enzyme</keyword>
<evidence type="ECO:0000313" key="14">
    <source>
        <dbReference type="EMBL" id="MFD0904814.1"/>
    </source>
</evidence>
<dbReference type="PROSITE" id="PS50075">
    <property type="entry name" value="CARRIER"/>
    <property type="match status" value="2"/>
</dbReference>
<dbReference type="SMART" id="SM00827">
    <property type="entry name" value="PKS_AT"/>
    <property type="match status" value="2"/>
</dbReference>
<evidence type="ECO:0000259" key="12">
    <source>
        <dbReference type="PROSITE" id="PS52004"/>
    </source>
</evidence>
<dbReference type="InterPro" id="IPR036736">
    <property type="entry name" value="ACP-like_sf"/>
</dbReference>
<comment type="caution">
    <text evidence="14">The sequence shown here is derived from an EMBL/GenBank/DDBJ whole genome shotgun (WGS) entry which is preliminary data.</text>
</comment>
<feature type="region of interest" description="C-terminal hotdog fold" evidence="9">
    <location>
        <begin position="1044"/>
        <end position="1184"/>
    </location>
</feature>
<dbReference type="PROSITE" id="PS52019">
    <property type="entry name" value="PKS_MFAS_DH"/>
    <property type="match status" value="2"/>
</dbReference>
<dbReference type="Gene3D" id="1.10.1200.10">
    <property type="entry name" value="ACP-like"/>
    <property type="match status" value="2"/>
</dbReference>
<reference evidence="15" key="1">
    <citation type="journal article" date="2019" name="Int. J. Syst. Evol. Microbiol.">
        <title>The Global Catalogue of Microorganisms (GCM) 10K type strain sequencing project: providing services to taxonomists for standard genome sequencing and annotation.</title>
        <authorList>
            <consortium name="The Broad Institute Genomics Platform"/>
            <consortium name="The Broad Institute Genome Sequencing Center for Infectious Disease"/>
            <person name="Wu L."/>
            <person name="Ma J."/>
        </authorList>
    </citation>
    <scope>NUCLEOTIDE SEQUENCE [LARGE SCALE GENOMIC DNA]</scope>
    <source>
        <strain evidence="15">JCM 31202</strain>
    </source>
</reference>
<name>A0ABW3F214_9ACTN</name>
<dbReference type="PROSITE" id="PS00012">
    <property type="entry name" value="PHOSPHOPANTETHEINE"/>
    <property type="match status" value="1"/>
</dbReference>
<feature type="domain" description="Carrier" evidence="11">
    <location>
        <begin position="1628"/>
        <end position="1703"/>
    </location>
</feature>
<dbReference type="InterPro" id="IPR049551">
    <property type="entry name" value="PKS_DH_C"/>
</dbReference>
<dbReference type="InterPro" id="IPR032821">
    <property type="entry name" value="PKS_assoc"/>
</dbReference>
<dbReference type="Pfam" id="PF08659">
    <property type="entry name" value="KR"/>
    <property type="match status" value="2"/>
</dbReference>
<feature type="compositionally biased region" description="Gly residues" evidence="10">
    <location>
        <begin position="3427"/>
        <end position="3439"/>
    </location>
</feature>
<dbReference type="Pfam" id="PF16197">
    <property type="entry name" value="KAsynt_C_assoc"/>
    <property type="match status" value="2"/>
</dbReference>
<dbReference type="InterPro" id="IPR057326">
    <property type="entry name" value="KR_dom"/>
</dbReference>
<evidence type="ECO:0000256" key="8">
    <source>
        <dbReference type="ARBA" id="ARBA00023315"/>
    </source>
</evidence>
<dbReference type="EMBL" id="JBHTJA010000100">
    <property type="protein sequence ID" value="MFD0904814.1"/>
    <property type="molecule type" value="Genomic_DNA"/>
</dbReference>
<feature type="region of interest" description="Disordered" evidence="10">
    <location>
        <begin position="3427"/>
        <end position="3446"/>
    </location>
</feature>
<dbReference type="Pfam" id="PF00109">
    <property type="entry name" value="ketoacyl-synt"/>
    <property type="match status" value="2"/>
</dbReference>
<gene>
    <name evidence="14" type="ORF">ACFQ11_30840</name>
</gene>
<dbReference type="Pfam" id="PF21089">
    <property type="entry name" value="PKS_DH_N"/>
    <property type="match status" value="2"/>
</dbReference>
<evidence type="ECO:0000256" key="3">
    <source>
        <dbReference type="ARBA" id="ARBA00022450"/>
    </source>
</evidence>
<evidence type="ECO:0000256" key="4">
    <source>
        <dbReference type="ARBA" id="ARBA00022553"/>
    </source>
</evidence>
<dbReference type="InterPro" id="IPR014043">
    <property type="entry name" value="Acyl_transferase_dom"/>
</dbReference>
<dbReference type="InterPro" id="IPR014031">
    <property type="entry name" value="Ketoacyl_synth_C"/>
</dbReference>
<feature type="active site" description="Proton donor; for dehydratase activity" evidence="9">
    <location>
        <position position="1105"/>
    </location>
</feature>
<evidence type="ECO:0000256" key="1">
    <source>
        <dbReference type="ARBA" id="ARBA00001957"/>
    </source>
</evidence>
<dbReference type="CDD" id="cd08956">
    <property type="entry name" value="KR_3_FAS_SDR_x"/>
    <property type="match status" value="2"/>
</dbReference>
<feature type="region of interest" description="C-terminal hotdog fold" evidence="9">
    <location>
        <begin position="2717"/>
        <end position="2854"/>
    </location>
</feature>
<evidence type="ECO:0000256" key="10">
    <source>
        <dbReference type="SAM" id="MobiDB-lite"/>
    </source>
</evidence>
<dbReference type="SMART" id="SM00826">
    <property type="entry name" value="PKS_DH"/>
    <property type="match status" value="2"/>
</dbReference>
<feature type="domain" description="Ketosynthase family 3 (KS3)" evidence="12">
    <location>
        <begin position="1723"/>
        <end position="2133"/>
    </location>
</feature>
<feature type="active site" description="Proton acceptor; for dehydratase activity" evidence="9">
    <location>
        <position position="941"/>
    </location>
</feature>
<dbReference type="Gene3D" id="3.40.50.720">
    <property type="entry name" value="NAD(P)-binding Rossmann-like Domain"/>
    <property type="match status" value="2"/>
</dbReference>
<dbReference type="Pfam" id="PF14765">
    <property type="entry name" value="PS-DH"/>
    <property type="match status" value="2"/>
</dbReference>
<sequence length="3478" mass="357700">MANEDRLLDYLKKVTAELHRTRDRLRELEDGVAEPIAVVGMGCRYPGGVRSPEDLWRLVAGGGDAIGPAPDDRGWRLGDVLGDEYAPEGGFVRDASAFDARFFGVSPREAVAMDPQQRLALEVCWETVERAGIVPETLRGTPVGVFLGSGGQDYSTLLAADPEAAAAYLSTASAGSVISGRVAYTLGLEGPAITVDTACSSSLVALHVACRALARGECSMALAGGVNVMSTPAPFLAFSAQSGLARDGRCKAFSSTADGTGWAEGVGVVLLQRLADARRDGHPVLAVIRGSAVNQDGASNGLTAPSGPAQRRVIWRALADAGLAAADVDAVEGHGTGTTLGDPIEAEALLATYGRGRPADRPLWLGSVKSNIGHAQAAAGVSGVIKMVEAIRHGVLPKTLHVAEPSPHVDWSSGAVRPLTEARPWPGDGPRRAGVSSFGVSGTNAHLIVEEAPEDATGETGGTGERHRPAGGLVLPLSGRGEAALRAQAGNVLELLEGGADPLDVAYSLATSRTAFEDRAAVTAADADAVTAGVRAVADGDTAPGVLRGARGTGRLTAALFSGQGAQRVGMGRGLCEAFPVFAEAFEEVCGHFAGLREVVWERPEVVDRTEYAQCGLFAFEVALFRLVESWGVVPDFVAGHSIGEVTAAYVAGVWSLEDACRVVRARALLMGALPAGGAMVAVRASEDELVLPAGVEVAAVNGPSSVVLSGDEDAVAGVAAEWEGKGRKTTRLKVSHAFHSARMEPMLDDYAEVLASVTFHPPTIPVVSTVTGEAAGAVLTEPRYWVEQVRRPVRFLDAVRTLEAEGVATFVEVGPGTALSAAGSSCVTGDDPAFVPLLRGDAPEPASAANALARLWTRHVPVSWEGVFEGTGARRVALPTYPFQRRRYWLDPRSSADARAAGLSATGHPLLGAALTLADSGGVVLTGRLSTGAHPWLAEHRVRGEAVLPGTGFVDLAVHAGDQAGCARVDELTLEAPLALPARGDVLMQVTVGEPDEAGRRPVAVHARPDEPGTEWTRHAVGLLGPAAPPPAFDLRAWPPPAAEPLDVGGVYARLSSLGLDYGPVFGGLRAAWRDGDAVLVEVALPEHAAESATRFGLHPAVLDACLHALALDGLAPDGDGPRLPFSWSGVSLHASGTAAVRTRLTRDGPAGAVTIEVADVSGAPVATVEALSTRPLPAGRAASGARTATSLHRVEWRPLRLPPAPHPDPRAEVIEPRTGGSVRDAVAAALGDLRDRLSDDPGAPLVVLTRGGAAVPGDAGAAIDPAAAAVGGLVRSAQAEHPGRIFLVDVEPGVPAADAAALLPGVLAAGEPHVAVRAGAGLVPRLARSPGGPEPAGTAAPFDPAGTVLITGGTGALGAAVARHLVTAHGVRGLLLLSRSGPAADGAADLAAELTGLGAAVETAACDAADRDALAAALAAIPADRPLRAVIHTAGVLDDGVVTALTPERLDTVLRPKADAVLNLHELTAGLDLTAFVSFSSVTGVFGGAGQAGYAAANAFLDAFAARRRGAGLPAVSIAWGPWESGMATASGTPGRTHVSRGGATPMPLDEALAHLDAALGAPDPAPIAVRLDTAALRAAPVLPPLFHELCPPARPVAGSATGARGADGRPFADRMRALPGDRRAEVLRDLVAGHVAAVLQYGTAAEVDTSLAFQDLGFDSLTAVELRNALGAATGLRLPATLVFDHPTPEALGRFLDAELTGAAPHTSAVARVATRTSADEPIAIVGMACRYPGGVASPEDLWRLLDRGGDAISAFPADRGWNVARLFDPTGRRPGTSYVCEGGFLHDAADFDPGFFGIGPREALLIDPQQRLLLETCWEAFERAGIDPGTLRGTDAGVFTGLMYHDYVGASSTGAIASGRISYTFGLEGPAVTVDTACSSSLVALHLAAQSLRAGECSLAVAGGATVMATPETFVEFSRQRGLAPDGRCKAFASGADGTGWSEGVGMLVLERLSDARRNGHPVLAVLRGSAVNQDGASNGLTAPNGPSQQRVLRRALADAGLSPSDVDVVEGHGTGTRLGDPIEVQALQAVYGGDRDRALLLGSVKSNLGHTQAAAGVAGVIKMVLALRRGVVPRTLHVDEPSGEVDWSSGAVELVTEDCAWPETGRVRRAGVSSFGISGTNAHVVLEQALEPDRQADASRPAPKDVAWVVSADEPAALRAQAARLAASVEERPELEPIDVALSLTTTRARFRHRAVVTGADRNTLLNGLYAISEDVPHPAVTTGTATSGRLGALFSGQGAQRAGMGRGLCEAFPVFAEAFEEVCGYFPGLREVVWERPELVDRTEYAQCGLFAFEVALFRLVESWGVVPDFVAGHSIGEVTAAHVVGVWSLEDACRVVRARASLMGSLPSGGAMVAVQASEDELDLPSGVELAAVNGPSSVVLSGDEDAVARVAAEWKDRGRKTTRLKVSHAFHSAQMEPMLDDYAEVLASVTFHPPTIPVVSTVTGEQADGILAEPGYWLRNVRDTVRFADAVRTLEGEGVRTFVEVGPDGPLAGAAAECLSADATVIPLQRRDRPEEQALAAGLGRAEAVGVAIGWERVLAGTGARRVDLPTYAFQRRRFWLDAGTAGVGGPADHPLLSTRVELADSTGVVYGGRFSLATHPWMADHRVGGAAILPGTAFVEMAVHAADGAGLGRIAELTIEAPLVLPETGTVDVQFEVGSPSDDGARAFTVHARAETGGADAWTRLASGALAAASGEPEPLEAWPPPGAEPLAVDDPYGRLAEAGLDYGPGFRALRRAWRRGDDLFAEVGAPEEIVAEAGRFGVHPAVLDAALHVIAAGGFGDGRALLPFAWSGVEMHATGATDLRVRIRPSGEDAVSVDVADAAGAPVLSVDALTLRPVPDAGFAQARPAAASLFRVGWEPVRDTGDADAPAEQLRTFAVPPPSGPPAADAVRAEVRRVLEALRDVADDPAAGRLAVVTRGAVDIEGGGAADPVGAAVWGLVRSAQSENPGRILLVDAGQDPDPDPEAEARAVRTAVTAGEPQLAVRSGRLYAPRLAPVTVPVPDPEPVWDPAGTVLITGGTGTLGRLVARHLAARHGVRRLLLLGRRGADAPGMAELVAELADLGATATVAACDAADRDALRRTLAEIDRDAPLAGVVHAAGVLDDATIGSLTAERLDAVLRPKVDAALNLHELTADLDLRAFVLFSSAAGVLGTPGQGNYAAANAFLDALAAHRRARGLPGLSLAWGAWEGDGMAGTLAGADARRVRRVGIVPLTPEHGLELLDAATAAAAAGGDAALVPIGLDRTVVGALADEAPALLRGLAPAPARRAAAGEDAGSALRKRLAGMPADRRPAELVDLVRRTAAAVLGHADAVAVDPDRAFTELGFDSLTGVEFRNRINTATGLRLPATAVFDHPNPRALAGMLGERLADGGEPPASREASREAEVRAALGTIPLARLRDAGLLDPLLELAGTGGPGLPGTAAGPGDGAPPAASIDEMDADALVGLALDYGADGTDLEYRETEGAS</sequence>
<feature type="active site" description="Proton donor; for dehydratase activity" evidence="9">
    <location>
        <position position="2778"/>
    </location>
</feature>
<dbReference type="InterPro" id="IPR049900">
    <property type="entry name" value="PKS_mFAS_DH"/>
</dbReference>
<dbReference type="PROSITE" id="PS00606">
    <property type="entry name" value="KS3_1"/>
    <property type="match status" value="2"/>
</dbReference>
<dbReference type="PANTHER" id="PTHR43775:SF51">
    <property type="entry name" value="INACTIVE PHENOLPHTHIOCEROL SYNTHESIS POLYKETIDE SYNTHASE TYPE I PKS1-RELATED"/>
    <property type="match status" value="1"/>
</dbReference>
<dbReference type="InterPro" id="IPR020807">
    <property type="entry name" value="PKS_DH"/>
</dbReference>
<dbReference type="InterPro" id="IPR013968">
    <property type="entry name" value="PKS_KR"/>
</dbReference>
<comment type="cofactor">
    <cofactor evidence="1">
        <name>pantetheine 4'-phosphate</name>
        <dbReference type="ChEBI" id="CHEBI:47942"/>
    </cofactor>
</comment>
<organism evidence="14 15">
    <name type="scientific">Actinomadura sediminis</name>
    <dbReference type="NCBI Taxonomy" id="1038904"/>
    <lineage>
        <taxon>Bacteria</taxon>
        <taxon>Bacillati</taxon>
        <taxon>Actinomycetota</taxon>
        <taxon>Actinomycetes</taxon>
        <taxon>Streptosporangiales</taxon>
        <taxon>Thermomonosporaceae</taxon>
        <taxon>Actinomadura</taxon>
    </lineage>
</organism>
<dbReference type="Pfam" id="PF08990">
    <property type="entry name" value="Docking"/>
    <property type="match status" value="1"/>
</dbReference>
<feature type="domain" description="Ketosynthase family 3 (KS3)" evidence="12">
    <location>
        <begin position="33"/>
        <end position="451"/>
    </location>
</feature>
<dbReference type="InterPro" id="IPR001227">
    <property type="entry name" value="Ac_transferase_dom_sf"/>
</dbReference>
<dbReference type="PROSITE" id="PS52004">
    <property type="entry name" value="KS3_2"/>
    <property type="match status" value="2"/>
</dbReference>
<dbReference type="InterPro" id="IPR050091">
    <property type="entry name" value="PKS_NRPS_Biosynth_Enz"/>
</dbReference>
<dbReference type="SMART" id="SM00822">
    <property type="entry name" value="PKS_KR"/>
    <property type="match status" value="2"/>
</dbReference>
<dbReference type="InterPro" id="IPR016036">
    <property type="entry name" value="Malonyl_transacylase_ACP-bd"/>
</dbReference>
<dbReference type="InterPro" id="IPR020841">
    <property type="entry name" value="PKS_Beta-ketoAc_synthase_dom"/>
</dbReference>
<dbReference type="SMART" id="SM01294">
    <property type="entry name" value="PKS_PP_betabranch"/>
    <property type="match status" value="2"/>
</dbReference>
<dbReference type="SUPFAM" id="SSF51735">
    <property type="entry name" value="NAD(P)-binding Rossmann-fold domains"/>
    <property type="match status" value="4"/>
</dbReference>
<dbReference type="InterPro" id="IPR015083">
    <property type="entry name" value="NorB/c/GfsB-D-like_docking"/>
</dbReference>
<dbReference type="Gene3D" id="3.30.70.3290">
    <property type="match status" value="2"/>
</dbReference>
<dbReference type="CDD" id="cd00833">
    <property type="entry name" value="PKS"/>
    <property type="match status" value="2"/>
</dbReference>
<dbReference type="InterPro" id="IPR036291">
    <property type="entry name" value="NAD(P)-bd_dom_sf"/>
</dbReference>
<dbReference type="Gene3D" id="3.40.47.10">
    <property type="match status" value="2"/>
</dbReference>
<feature type="domain" description="PKS/mFAS DH" evidence="13">
    <location>
        <begin position="2582"/>
        <end position="2854"/>
    </location>
</feature>
<dbReference type="RefSeq" id="WP_378305062.1">
    <property type="nucleotide sequence ID" value="NZ_JBHTJA010000100.1"/>
</dbReference>
<keyword evidence="3" id="KW-0596">Phosphopantetheine</keyword>
<feature type="domain" description="PKS/mFAS DH" evidence="13">
    <location>
        <begin position="909"/>
        <end position="1184"/>
    </location>
</feature>
<evidence type="ECO:0000313" key="15">
    <source>
        <dbReference type="Proteomes" id="UP001596972"/>
    </source>
</evidence>
<comment type="pathway">
    <text evidence="2">Antibiotic biosynthesis.</text>
</comment>
<dbReference type="SMART" id="SM00823">
    <property type="entry name" value="PKS_PP"/>
    <property type="match status" value="2"/>
</dbReference>
<dbReference type="Pfam" id="PF22953">
    <property type="entry name" value="SpnB_Rossmann"/>
    <property type="match status" value="2"/>
</dbReference>
<dbReference type="InterPro" id="IPR018201">
    <property type="entry name" value="Ketoacyl_synth_AS"/>
</dbReference>